<evidence type="ECO:0000256" key="1">
    <source>
        <dbReference type="SAM" id="MobiDB-lite"/>
    </source>
</evidence>
<protein>
    <submittedName>
        <fullName evidence="2">Uncharacterized protein</fullName>
    </submittedName>
</protein>
<proteinExistence type="predicted"/>
<feature type="compositionally biased region" description="Polar residues" evidence="1">
    <location>
        <begin position="66"/>
        <end position="80"/>
    </location>
</feature>
<feature type="region of interest" description="Disordered" evidence="1">
    <location>
        <begin position="63"/>
        <end position="100"/>
    </location>
</feature>
<dbReference type="EMBL" id="HBUF01056349">
    <property type="protein sequence ID" value="CAG6624081.1"/>
    <property type="molecule type" value="Transcribed_RNA"/>
</dbReference>
<reference evidence="2" key="1">
    <citation type="submission" date="2021-05" db="EMBL/GenBank/DDBJ databases">
        <authorList>
            <person name="Alioto T."/>
            <person name="Alioto T."/>
            <person name="Gomez Garrido J."/>
        </authorList>
    </citation>
    <scope>NUCLEOTIDE SEQUENCE</scope>
</reference>
<dbReference type="EMBL" id="HBUF01056347">
    <property type="protein sequence ID" value="CAG6624077.1"/>
    <property type="molecule type" value="Transcribed_RNA"/>
</dbReference>
<evidence type="ECO:0000313" key="2">
    <source>
        <dbReference type="EMBL" id="CAG6624077.1"/>
    </source>
</evidence>
<dbReference type="AlphaFoldDB" id="A0A8D8MGU4"/>
<accession>A0A8D8MGU4</accession>
<dbReference type="EMBL" id="HBUF01056348">
    <property type="protein sequence ID" value="CAG6624079.1"/>
    <property type="molecule type" value="Transcribed_RNA"/>
</dbReference>
<organism evidence="2">
    <name type="scientific">Cacopsylla melanoneura</name>
    <dbReference type="NCBI Taxonomy" id="428564"/>
    <lineage>
        <taxon>Eukaryota</taxon>
        <taxon>Metazoa</taxon>
        <taxon>Ecdysozoa</taxon>
        <taxon>Arthropoda</taxon>
        <taxon>Hexapoda</taxon>
        <taxon>Insecta</taxon>
        <taxon>Pterygota</taxon>
        <taxon>Neoptera</taxon>
        <taxon>Paraneoptera</taxon>
        <taxon>Hemiptera</taxon>
        <taxon>Sternorrhyncha</taxon>
        <taxon>Psylloidea</taxon>
        <taxon>Psyllidae</taxon>
        <taxon>Psyllinae</taxon>
        <taxon>Cacopsylla</taxon>
    </lineage>
</organism>
<dbReference type="EMBL" id="HBUF01056346">
    <property type="protein sequence ID" value="CAG6624075.1"/>
    <property type="molecule type" value="Transcribed_RNA"/>
</dbReference>
<name>A0A8D8MGU4_9HEMI</name>
<sequence length="149" mass="16061">MVLRPGLPRSLPHSANILPSPATSSLLRHLPVRMVSVLSVRGSILRRLLSSLSAVLLPRADPVPTSLPNGSRVQDTSDGESGSAFGLSGPNQTSYSSYPLPVQPPRVRVDSLDSVHVQKVLRPLLWNYTAICCRYCSAQVEGQLGLYCS</sequence>